<feature type="non-terminal residue" evidence="1">
    <location>
        <position position="1"/>
    </location>
</feature>
<reference evidence="1 2" key="1">
    <citation type="journal article" date="2020" name="IScience">
        <title>Genome Sequencing of the Endangered Kingdonia uniflora (Circaeasteraceae, Ranunculales) Reveals Potential Mechanisms of Evolutionary Specialization.</title>
        <authorList>
            <person name="Sun Y."/>
            <person name="Deng T."/>
            <person name="Zhang A."/>
            <person name="Moore M.J."/>
            <person name="Landis J.B."/>
            <person name="Lin N."/>
            <person name="Zhang H."/>
            <person name="Zhang X."/>
            <person name="Huang J."/>
            <person name="Zhang X."/>
            <person name="Sun H."/>
            <person name="Wang H."/>
        </authorList>
    </citation>
    <scope>NUCLEOTIDE SEQUENCE [LARGE SCALE GENOMIC DNA]</scope>
    <source>
        <strain evidence="1">TB1705</strain>
        <tissue evidence="1">Leaf</tissue>
    </source>
</reference>
<organism evidence="1 2">
    <name type="scientific">Kingdonia uniflora</name>
    <dbReference type="NCBI Taxonomy" id="39325"/>
    <lineage>
        <taxon>Eukaryota</taxon>
        <taxon>Viridiplantae</taxon>
        <taxon>Streptophyta</taxon>
        <taxon>Embryophyta</taxon>
        <taxon>Tracheophyta</taxon>
        <taxon>Spermatophyta</taxon>
        <taxon>Magnoliopsida</taxon>
        <taxon>Ranunculales</taxon>
        <taxon>Circaeasteraceae</taxon>
        <taxon>Kingdonia</taxon>
    </lineage>
</organism>
<evidence type="ECO:0000313" key="2">
    <source>
        <dbReference type="Proteomes" id="UP000541444"/>
    </source>
</evidence>
<keyword evidence="2" id="KW-1185">Reference proteome</keyword>
<sequence length="74" mass="8449">ISPILSPDSYLSQSHFFIFPKRLFVNASSLSLSLSLFKDLPLSFFKDDPSMYLFSLINSFSISLNLDTMSRSLY</sequence>
<dbReference type="AlphaFoldDB" id="A0A7J7LHA6"/>
<dbReference type="EMBL" id="JACGCM010002284">
    <property type="protein sequence ID" value="KAF6142025.1"/>
    <property type="molecule type" value="Genomic_DNA"/>
</dbReference>
<evidence type="ECO:0000313" key="1">
    <source>
        <dbReference type="EMBL" id="KAF6142025.1"/>
    </source>
</evidence>
<accession>A0A7J7LHA6</accession>
<proteinExistence type="predicted"/>
<protein>
    <submittedName>
        <fullName evidence="1">Uncharacterized protein</fullName>
    </submittedName>
</protein>
<name>A0A7J7LHA6_9MAGN</name>
<comment type="caution">
    <text evidence="1">The sequence shown here is derived from an EMBL/GenBank/DDBJ whole genome shotgun (WGS) entry which is preliminary data.</text>
</comment>
<dbReference type="Proteomes" id="UP000541444">
    <property type="component" value="Unassembled WGS sequence"/>
</dbReference>
<gene>
    <name evidence="1" type="ORF">GIB67_037993</name>
</gene>